<dbReference type="Proteomes" id="UP000214720">
    <property type="component" value="Unassembled WGS sequence"/>
</dbReference>
<gene>
    <name evidence="1" type="ORF">BSU04_16460</name>
</gene>
<sequence>MLKSLFPIASAFQDIMLDALNEKERAVLDKIFDKLIEHRHSWPL</sequence>
<organism evidence="1 2">
    <name type="scientific">Caballeronia sordidicola</name>
    <name type="common">Burkholderia sordidicola</name>
    <dbReference type="NCBI Taxonomy" id="196367"/>
    <lineage>
        <taxon>Bacteria</taxon>
        <taxon>Pseudomonadati</taxon>
        <taxon>Pseudomonadota</taxon>
        <taxon>Betaproteobacteria</taxon>
        <taxon>Burkholderiales</taxon>
        <taxon>Burkholderiaceae</taxon>
        <taxon>Caballeronia</taxon>
    </lineage>
</organism>
<dbReference type="EMBL" id="MTHB01000102">
    <property type="protein sequence ID" value="OXC77527.1"/>
    <property type="molecule type" value="Genomic_DNA"/>
</dbReference>
<reference evidence="2" key="1">
    <citation type="submission" date="2017-01" db="EMBL/GenBank/DDBJ databases">
        <title>Genome Analysis of Deinococcus marmoris KOPRI26562.</title>
        <authorList>
            <person name="Kim J.H."/>
            <person name="Oh H.-M."/>
        </authorList>
    </citation>
    <scope>NUCLEOTIDE SEQUENCE [LARGE SCALE GENOMIC DNA]</scope>
    <source>
        <strain evidence="2">PAMC 26633</strain>
    </source>
</reference>
<evidence type="ECO:0000313" key="2">
    <source>
        <dbReference type="Proteomes" id="UP000214720"/>
    </source>
</evidence>
<comment type="caution">
    <text evidence="1">The sequence shown here is derived from an EMBL/GenBank/DDBJ whole genome shotgun (WGS) entry which is preliminary data.</text>
</comment>
<evidence type="ECO:0000313" key="1">
    <source>
        <dbReference type="EMBL" id="OXC77527.1"/>
    </source>
</evidence>
<dbReference type="AlphaFoldDB" id="A0A226X3D7"/>
<accession>A0A226X3D7</accession>
<name>A0A226X3D7_CABSO</name>
<proteinExistence type="predicted"/>
<protein>
    <recommendedName>
        <fullName evidence="3">Transcriptional regulator, MarR family</fullName>
    </recommendedName>
</protein>
<evidence type="ECO:0008006" key="3">
    <source>
        <dbReference type="Google" id="ProtNLM"/>
    </source>
</evidence>